<comment type="similarity">
    <text evidence="2">Belongs to the urea transporter family.</text>
</comment>
<feature type="transmembrane region" description="Helical" evidence="8">
    <location>
        <begin position="68"/>
        <end position="86"/>
    </location>
</feature>
<sequence length="349" mass="36256">MSSDSTVGIDDQGTWMSQTVSAASVVNGRSMAGMATAILRGAAQVDFMPSALCGAFFFAALFTAGWQYGLSALLGTAVSTLTAYVLQVDGRRIAMGLEGFNGCLVGVAATVFLGPQFASTWLLAAAGAVAVSIVTAALVTLLGTWQIPTLTFPFCIGATAMTLGATEFERLWHGHKGLARFEQPATGLTALHWGDLWQSFFANIAQIFLMPQWYVGLLFLIGIFVASRTAGLVASLGSVVGIATAWLLGSPAEEVRSGLVGYNSVLVALALGGALLSLTAWGLAYAMFGAALSTMVAGALSDIFAPFGGHTLTWPFCVTTLVLLLAVPSLPRLQRTVPGTLPTTRSECA</sequence>
<feature type="transmembrane region" description="Helical" evidence="8">
    <location>
        <begin position="260"/>
        <end position="283"/>
    </location>
</feature>
<comment type="caution">
    <text evidence="9">The sequence shown here is derived from an EMBL/GenBank/DDBJ whole genome shotgun (WGS) entry which is preliminary data.</text>
</comment>
<gene>
    <name evidence="9" type="ORF">MCOL_V224277</name>
</gene>
<feature type="transmembrane region" description="Helical" evidence="8">
    <location>
        <begin position="120"/>
        <end position="142"/>
    </location>
</feature>
<dbReference type="InterPro" id="IPR029020">
    <property type="entry name" value="Ammonium/urea_transptr"/>
</dbReference>
<dbReference type="PANTHER" id="PTHR10464">
    <property type="entry name" value="UREA TRANSPORTER"/>
    <property type="match status" value="1"/>
</dbReference>
<evidence type="ECO:0000313" key="10">
    <source>
        <dbReference type="Proteomes" id="UP000006455"/>
    </source>
</evidence>
<feature type="transmembrane region" description="Helical" evidence="8">
    <location>
        <begin position="200"/>
        <end position="224"/>
    </location>
</feature>
<dbReference type="AlphaFoldDB" id="J4JTT9"/>
<protein>
    <submittedName>
        <fullName evidence="9">Putative urea transporter</fullName>
    </submittedName>
</protein>
<dbReference type="Pfam" id="PF03253">
    <property type="entry name" value="UT"/>
    <property type="match status" value="1"/>
</dbReference>
<dbReference type="PANTHER" id="PTHR10464:SF4">
    <property type="entry name" value="UREA TRANSPORTER"/>
    <property type="match status" value="1"/>
</dbReference>
<dbReference type="GO" id="GO:0015204">
    <property type="term" value="F:urea transmembrane transporter activity"/>
    <property type="evidence" value="ECO:0007669"/>
    <property type="project" value="InterPro"/>
</dbReference>
<name>J4JTT9_9MYCO</name>
<evidence type="ECO:0000256" key="5">
    <source>
        <dbReference type="ARBA" id="ARBA00022989"/>
    </source>
</evidence>
<dbReference type="STRING" id="1041522.GCA_002105755_02700"/>
<keyword evidence="5 8" id="KW-1133">Transmembrane helix</keyword>
<keyword evidence="3" id="KW-1003">Cell membrane</keyword>
<comment type="subcellular location">
    <subcellularLocation>
        <location evidence="1">Cell membrane</location>
        <topology evidence="1">Multi-pass membrane protein</topology>
    </subcellularLocation>
</comment>
<evidence type="ECO:0000256" key="6">
    <source>
        <dbReference type="ARBA" id="ARBA00023136"/>
    </source>
</evidence>
<reference evidence="9 10" key="1">
    <citation type="journal article" date="2011" name="J. Bacteriol.">
        <title>Genome sequence of the Mycobacterium colombiense type strain, CECT 3035.</title>
        <authorList>
            <person name="Gonzalez-Perez M."/>
            <person name="Murcia M.I."/>
            <person name="Landsman D."/>
            <person name="Jordan I.K."/>
            <person name="Marino-Ramirez L."/>
        </authorList>
    </citation>
    <scope>NUCLEOTIDE SEQUENCE [LARGE SCALE GENOMIC DNA]</scope>
    <source>
        <strain evidence="9 10">CECT 3035</strain>
    </source>
</reference>
<evidence type="ECO:0000256" key="8">
    <source>
        <dbReference type="SAM" id="Phobius"/>
    </source>
</evidence>
<feature type="site" description="Important for channel permeability" evidence="7">
    <location>
        <position position="313"/>
    </location>
</feature>
<evidence type="ECO:0000256" key="3">
    <source>
        <dbReference type="ARBA" id="ARBA00022475"/>
    </source>
</evidence>
<evidence type="ECO:0000256" key="7">
    <source>
        <dbReference type="PIRSR" id="PIRSR016502-1"/>
    </source>
</evidence>
<evidence type="ECO:0000256" key="1">
    <source>
        <dbReference type="ARBA" id="ARBA00004651"/>
    </source>
</evidence>
<dbReference type="eggNOG" id="COG4413">
    <property type="taxonomic scope" value="Bacteria"/>
</dbReference>
<evidence type="ECO:0000256" key="4">
    <source>
        <dbReference type="ARBA" id="ARBA00022692"/>
    </source>
</evidence>
<evidence type="ECO:0000256" key="2">
    <source>
        <dbReference type="ARBA" id="ARBA00005914"/>
    </source>
</evidence>
<dbReference type="PIRSF" id="PIRSF016502">
    <property type="entry name" value="Urea_transporter"/>
    <property type="match status" value="1"/>
</dbReference>
<feature type="transmembrane region" description="Helical" evidence="8">
    <location>
        <begin position="93"/>
        <end position="114"/>
    </location>
</feature>
<keyword evidence="6 8" id="KW-0472">Membrane</keyword>
<proteinExistence type="inferred from homology"/>
<accession>J4JTT9</accession>
<dbReference type="EMBL" id="AFVW02000018">
    <property type="protein sequence ID" value="EJO86117.1"/>
    <property type="molecule type" value="Genomic_DNA"/>
</dbReference>
<dbReference type="Gene3D" id="1.10.3430.10">
    <property type="entry name" value="Ammonium transporter AmtB like domains"/>
    <property type="match status" value="1"/>
</dbReference>
<dbReference type="InterPro" id="IPR004937">
    <property type="entry name" value="Urea_transporter"/>
</dbReference>
<organism evidence="9 10">
    <name type="scientific">Mycobacterium colombiense CECT 3035</name>
    <dbReference type="NCBI Taxonomy" id="1041522"/>
    <lineage>
        <taxon>Bacteria</taxon>
        <taxon>Bacillati</taxon>
        <taxon>Actinomycetota</taxon>
        <taxon>Actinomycetes</taxon>
        <taxon>Mycobacteriales</taxon>
        <taxon>Mycobacteriaceae</taxon>
        <taxon>Mycobacterium</taxon>
        <taxon>Mycobacterium avium complex (MAC)</taxon>
    </lineage>
</organism>
<dbReference type="Proteomes" id="UP000006455">
    <property type="component" value="Unassembled WGS sequence"/>
</dbReference>
<feature type="transmembrane region" description="Helical" evidence="8">
    <location>
        <begin position="303"/>
        <end position="327"/>
    </location>
</feature>
<dbReference type="GO" id="GO:0005886">
    <property type="term" value="C:plasma membrane"/>
    <property type="evidence" value="ECO:0007669"/>
    <property type="project" value="UniProtKB-SubCell"/>
</dbReference>
<keyword evidence="4 8" id="KW-0812">Transmembrane</keyword>
<evidence type="ECO:0000313" key="9">
    <source>
        <dbReference type="EMBL" id="EJO86117.1"/>
    </source>
</evidence>